<dbReference type="GO" id="GO:0005524">
    <property type="term" value="F:ATP binding"/>
    <property type="evidence" value="ECO:0007669"/>
    <property type="project" value="UniProtKB-KW"/>
</dbReference>
<dbReference type="InterPro" id="IPR005467">
    <property type="entry name" value="His_kinase_dom"/>
</dbReference>
<dbReference type="GeneID" id="64219596"/>
<gene>
    <name evidence="9" type="ORF">B7C51_20780</name>
</gene>
<dbReference type="Gene3D" id="3.30.70.270">
    <property type="match status" value="1"/>
</dbReference>
<dbReference type="PROSITE" id="PS50887">
    <property type="entry name" value="GGDEF"/>
    <property type="match status" value="1"/>
</dbReference>
<keyword evidence="6" id="KW-0418">Kinase</keyword>
<keyword evidence="5" id="KW-0547">Nucleotide-binding</keyword>
<dbReference type="InterPro" id="IPR003661">
    <property type="entry name" value="HisK_dim/P_dom"/>
</dbReference>
<evidence type="ECO:0000313" key="10">
    <source>
        <dbReference type="Proteomes" id="UP000192727"/>
    </source>
</evidence>
<keyword evidence="3" id="KW-0597">Phosphoprotein</keyword>
<dbReference type="SUPFAM" id="SSF55073">
    <property type="entry name" value="Nucleotide cyclase"/>
    <property type="match status" value="1"/>
</dbReference>
<dbReference type="PANTHER" id="PTHR43065:SF10">
    <property type="entry name" value="PEROXIDE STRESS-ACTIVATED HISTIDINE KINASE MAK3"/>
    <property type="match status" value="1"/>
</dbReference>
<dbReference type="CDD" id="cd01949">
    <property type="entry name" value="GGDEF"/>
    <property type="match status" value="1"/>
</dbReference>
<dbReference type="SMART" id="SM00387">
    <property type="entry name" value="HATPase_c"/>
    <property type="match status" value="1"/>
</dbReference>
<accession>A0A1U9YIJ1</accession>
<dbReference type="InterPro" id="IPR029787">
    <property type="entry name" value="Nucleotide_cyclase"/>
</dbReference>
<evidence type="ECO:0000256" key="8">
    <source>
        <dbReference type="ARBA" id="ARBA00023012"/>
    </source>
</evidence>
<comment type="catalytic activity">
    <reaction evidence="1">
        <text>ATP + protein L-histidine = ADP + protein N-phospho-L-histidine.</text>
        <dbReference type="EC" id="2.7.13.3"/>
    </reaction>
</comment>
<name>A0A1U9YIJ1_9BACL</name>
<dbReference type="Gene3D" id="1.10.287.130">
    <property type="match status" value="1"/>
</dbReference>
<dbReference type="Pfam" id="PF00512">
    <property type="entry name" value="HisKA"/>
    <property type="match status" value="1"/>
</dbReference>
<proteinExistence type="predicted"/>
<evidence type="ECO:0000256" key="1">
    <source>
        <dbReference type="ARBA" id="ARBA00000085"/>
    </source>
</evidence>
<keyword evidence="7" id="KW-0067">ATP-binding</keyword>
<dbReference type="CDD" id="cd00082">
    <property type="entry name" value="HisKA"/>
    <property type="match status" value="1"/>
</dbReference>
<dbReference type="Pfam" id="PF02518">
    <property type="entry name" value="HATPase_c"/>
    <property type="match status" value="1"/>
</dbReference>
<dbReference type="SUPFAM" id="SSF47384">
    <property type="entry name" value="Homodimeric domain of signal transducing histidine kinase"/>
    <property type="match status" value="1"/>
</dbReference>
<dbReference type="InterPro" id="IPR000160">
    <property type="entry name" value="GGDEF_dom"/>
</dbReference>
<dbReference type="SMART" id="SM00388">
    <property type="entry name" value="HisKA"/>
    <property type="match status" value="1"/>
</dbReference>
<reference evidence="9 10" key="1">
    <citation type="submission" date="2017-03" db="EMBL/GenBank/DDBJ databases">
        <title>Paenibacillus larvae genome sequencing.</title>
        <authorList>
            <person name="Dingman D.W."/>
        </authorList>
    </citation>
    <scope>NUCLEOTIDE SEQUENCE [LARGE SCALE GENOMIC DNA]</scope>
    <source>
        <strain evidence="9 10">SAG 10367</strain>
    </source>
</reference>
<keyword evidence="4" id="KW-0808">Transferase</keyword>
<dbReference type="NCBIfam" id="TIGR00254">
    <property type="entry name" value="GGDEF"/>
    <property type="match status" value="1"/>
</dbReference>
<dbReference type="InterPro" id="IPR003594">
    <property type="entry name" value="HATPase_dom"/>
</dbReference>
<dbReference type="Pfam" id="PF00990">
    <property type="entry name" value="GGDEF"/>
    <property type="match status" value="1"/>
</dbReference>
<dbReference type="Proteomes" id="UP000192727">
    <property type="component" value="Chromosome"/>
</dbReference>
<evidence type="ECO:0000256" key="3">
    <source>
        <dbReference type="ARBA" id="ARBA00022553"/>
    </source>
</evidence>
<evidence type="ECO:0000256" key="5">
    <source>
        <dbReference type="ARBA" id="ARBA00022741"/>
    </source>
</evidence>
<dbReference type="GO" id="GO:0000155">
    <property type="term" value="F:phosphorelay sensor kinase activity"/>
    <property type="evidence" value="ECO:0007669"/>
    <property type="project" value="InterPro"/>
</dbReference>
<dbReference type="EC" id="2.7.13.3" evidence="2"/>
<organism evidence="9 10">
    <name type="scientific">Paenibacillus larvae subsp. pulvifaciens</name>
    <dbReference type="NCBI Taxonomy" id="1477"/>
    <lineage>
        <taxon>Bacteria</taxon>
        <taxon>Bacillati</taxon>
        <taxon>Bacillota</taxon>
        <taxon>Bacilli</taxon>
        <taxon>Bacillales</taxon>
        <taxon>Paenibacillaceae</taxon>
        <taxon>Paenibacillus</taxon>
    </lineage>
</organism>
<evidence type="ECO:0000256" key="6">
    <source>
        <dbReference type="ARBA" id="ARBA00022777"/>
    </source>
</evidence>
<dbReference type="PROSITE" id="PS50109">
    <property type="entry name" value="HIS_KIN"/>
    <property type="match status" value="1"/>
</dbReference>
<dbReference type="PRINTS" id="PR00344">
    <property type="entry name" value="BCTRLSENSOR"/>
</dbReference>
<dbReference type="EMBL" id="CP020557">
    <property type="protein sequence ID" value="ARF69753.1"/>
    <property type="molecule type" value="Genomic_DNA"/>
</dbReference>
<dbReference type="AlphaFoldDB" id="A0A1U9YIJ1"/>
<dbReference type="InterPro" id="IPR004358">
    <property type="entry name" value="Sig_transdc_His_kin-like_C"/>
</dbReference>
<dbReference type="SUPFAM" id="SSF55874">
    <property type="entry name" value="ATPase domain of HSP90 chaperone/DNA topoisomerase II/histidine kinase"/>
    <property type="match status" value="1"/>
</dbReference>
<evidence type="ECO:0000313" key="9">
    <source>
        <dbReference type="EMBL" id="ARF69753.1"/>
    </source>
</evidence>
<dbReference type="PANTHER" id="PTHR43065">
    <property type="entry name" value="SENSOR HISTIDINE KINASE"/>
    <property type="match status" value="1"/>
</dbReference>
<dbReference type="InterPro" id="IPR036890">
    <property type="entry name" value="HATPase_C_sf"/>
</dbReference>
<protein>
    <recommendedName>
        <fullName evidence="2">histidine kinase</fullName>
        <ecNumber evidence="2">2.7.13.3</ecNumber>
    </recommendedName>
</protein>
<sequence>MPFQAVCSLYALVMTFISLIYGYSESPLLMISSLFIFLYTLVVKSPYEPLYALIRLTALCGLHYASQLDWSLTLYLLTIAQDYYTYRNRKFRIVLYTAYLNSYIMICMQTSDLLSLQLPVTIVFYILNFICVITISKKIVRLAQSAETLNRERNMLITHDTLTGLWNYEECHKRLSQLLENTKSALLVIIDCTDLKTMNNTKGFQAVDTMLKQIADLLNILFSEAEIIARYGGDEFAVAFTYDNKETAVSSVQQYLDYILPNLTGIGVTYGIACYPDDGSTKDDLVLEAEHQLYQRKRDKWLKKEEHLLRTEKLRVVGELASGMAHEIRNPLTTVKGFLQIAKENEYNIRNWYELIMDEIKRMSELTSEFLQFSKPHAIQFRIHSLHSCILRVIWLTSAEGTKLGHEVVYQAPAEDAYVLMDEDKIVQMLMNLIKNAYEAMQKKGKVTLRLSRLKEDVVLEVEDTGTGIPQDRVEKIFTPFYTTKETGTGLGLSICHKIVQDHGGTMEVESFPENGTKFIITFPIAEGHPSSLLPLGSGSSS</sequence>
<evidence type="ECO:0000256" key="7">
    <source>
        <dbReference type="ARBA" id="ARBA00022840"/>
    </source>
</evidence>
<keyword evidence="8" id="KW-0902">Two-component regulatory system</keyword>
<dbReference type="InterPro" id="IPR043128">
    <property type="entry name" value="Rev_trsase/Diguanyl_cyclase"/>
</dbReference>
<dbReference type="RefSeq" id="WP_024094452.1">
    <property type="nucleotide sequence ID" value="NZ_CP019794.1"/>
</dbReference>
<evidence type="ECO:0000256" key="4">
    <source>
        <dbReference type="ARBA" id="ARBA00022679"/>
    </source>
</evidence>
<dbReference type="SMART" id="SM00267">
    <property type="entry name" value="GGDEF"/>
    <property type="match status" value="1"/>
</dbReference>
<evidence type="ECO:0000256" key="2">
    <source>
        <dbReference type="ARBA" id="ARBA00012438"/>
    </source>
</evidence>
<dbReference type="Gene3D" id="3.30.565.10">
    <property type="entry name" value="Histidine kinase-like ATPase, C-terminal domain"/>
    <property type="match status" value="1"/>
</dbReference>
<dbReference type="InterPro" id="IPR036097">
    <property type="entry name" value="HisK_dim/P_sf"/>
</dbReference>